<reference evidence="2 3" key="1">
    <citation type="submission" date="2016-10" db="EMBL/GenBank/DDBJ databases">
        <authorList>
            <person name="de Groot N.N."/>
        </authorList>
    </citation>
    <scope>NUCLEOTIDE SEQUENCE [LARGE SCALE GENOMIC DNA]</scope>
    <source>
        <strain evidence="2 3">CGMCC 4.2023</strain>
    </source>
</reference>
<evidence type="ECO:0000256" key="1">
    <source>
        <dbReference type="SAM" id="SignalP"/>
    </source>
</evidence>
<gene>
    <name evidence="2" type="ORF">SAMN05216223_11532</name>
</gene>
<accession>A0A1H6DGA2</accession>
<evidence type="ECO:0000313" key="2">
    <source>
        <dbReference type="EMBL" id="SEG84234.1"/>
    </source>
</evidence>
<proteinExistence type="predicted"/>
<dbReference type="InterPro" id="IPR050490">
    <property type="entry name" value="Bact_solute-bd_prot1"/>
</dbReference>
<dbReference type="PANTHER" id="PTHR43649">
    <property type="entry name" value="ARABINOSE-BINDING PROTEIN-RELATED"/>
    <property type="match status" value="1"/>
</dbReference>
<dbReference type="EMBL" id="FNVU01000015">
    <property type="protein sequence ID" value="SEG84234.1"/>
    <property type="molecule type" value="Genomic_DNA"/>
</dbReference>
<keyword evidence="3" id="KW-1185">Reference proteome</keyword>
<name>A0A1H6DGA2_9ACTN</name>
<dbReference type="SUPFAM" id="SSF53850">
    <property type="entry name" value="Periplasmic binding protein-like II"/>
    <property type="match status" value="1"/>
</dbReference>
<dbReference type="PROSITE" id="PS51257">
    <property type="entry name" value="PROKAR_LIPOPROTEIN"/>
    <property type="match status" value="1"/>
</dbReference>
<feature type="signal peptide" evidence="1">
    <location>
        <begin position="1"/>
        <end position="24"/>
    </location>
</feature>
<keyword evidence="1" id="KW-0732">Signal</keyword>
<dbReference type="Pfam" id="PF01547">
    <property type="entry name" value="SBP_bac_1"/>
    <property type="match status" value="1"/>
</dbReference>
<dbReference type="AlphaFoldDB" id="A0A1H6DGA2"/>
<protein>
    <submittedName>
        <fullName evidence="2">Carbohydrate ABC transporter substrate-binding protein, CUT1 family</fullName>
    </submittedName>
</protein>
<dbReference type="InterPro" id="IPR006059">
    <property type="entry name" value="SBP"/>
</dbReference>
<dbReference type="Gene3D" id="3.40.190.10">
    <property type="entry name" value="Periplasmic binding protein-like II"/>
    <property type="match status" value="2"/>
</dbReference>
<sequence length="458" mass="47772">MVSRRRTGRIGIMLVPVAMTALLAGCMPGTDAGTAGNSVSSGPVSTDPATMGNITLQVLDSFSGGTDNAWMTSVVSAFEQKYPNITIKRTSLPWGDVMAALPLKLKSANPPDIVPANNGWQSLGTLVRGGLVLNLDNYAKAYGWKQTFPQSIANEHEFSTDGKQMGTGSMFGAPVARASVIEVYYNRALLKRIGAGIPSTLADFQADLAKAKSAGVNPISLGNVDQGGITEPLFSLMDSLGSPADIADFVYSHGLVNIDRTGFPKAVSTLKQWSDKGYLTKDYAGVAAADAAQDFVNGQGLFHFDYSGSLPLKAGQSKNFGSFVLPRADGGKPVATASSAANFSVSAKSKHADAAAAFLNFAAGTQAAELAVKKGTMPLLHPDVKAPAGDPLFTDDVAIAQRLSVDGASVPYLDWSTPTLLNTINTTMQNMLAGKSTPSAVVSAARQNDAAFVKTLAR</sequence>
<dbReference type="Proteomes" id="UP000236754">
    <property type="component" value="Unassembled WGS sequence"/>
</dbReference>
<organism evidence="2 3">
    <name type="scientific">Actinacidiphila yanglinensis</name>
    <dbReference type="NCBI Taxonomy" id="310779"/>
    <lineage>
        <taxon>Bacteria</taxon>
        <taxon>Bacillati</taxon>
        <taxon>Actinomycetota</taxon>
        <taxon>Actinomycetes</taxon>
        <taxon>Kitasatosporales</taxon>
        <taxon>Streptomycetaceae</taxon>
        <taxon>Actinacidiphila</taxon>
    </lineage>
</organism>
<evidence type="ECO:0000313" key="3">
    <source>
        <dbReference type="Proteomes" id="UP000236754"/>
    </source>
</evidence>
<dbReference type="PANTHER" id="PTHR43649:SF12">
    <property type="entry name" value="DIACETYLCHITOBIOSE BINDING PROTEIN DASA"/>
    <property type="match status" value="1"/>
</dbReference>
<feature type="chain" id="PRO_5039384684" evidence="1">
    <location>
        <begin position="25"/>
        <end position="458"/>
    </location>
</feature>